<dbReference type="CDD" id="cd12107">
    <property type="entry name" value="Hemerythrin"/>
    <property type="match status" value="1"/>
</dbReference>
<dbReference type="InterPro" id="IPR012312">
    <property type="entry name" value="Hemerythrin-like"/>
</dbReference>
<evidence type="ECO:0000256" key="1">
    <source>
        <dbReference type="ARBA" id="ARBA00010587"/>
    </source>
</evidence>
<keyword evidence="2 6" id="KW-0813">Transport</keyword>
<dbReference type="NCBIfam" id="NF033749">
    <property type="entry name" value="bact_hemeryth"/>
    <property type="match status" value="1"/>
</dbReference>
<dbReference type="InterPro" id="IPR050669">
    <property type="entry name" value="Hemerythrin"/>
</dbReference>
<keyword evidence="9" id="KW-1185">Reference proteome</keyword>
<dbReference type="PANTHER" id="PTHR37164">
    <property type="entry name" value="BACTERIOHEMERYTHRIN"/>
    <property type="match status" value="1"/>
</dbReference>
<evidence type="ECO:0000256" key="5">
    <source>
        <dbReference type="ARBA" id="ARBA00023004"/>
    </source>
</evidence>
<evidence type="ECO:0000256" key="4">
    <source>
        <dbReference type="ARBA" id="ARBA00022723"/>
    </source>
</evidence>
<dbReference type="PROSITE" id="PS00550">
    <property type="entry name" value="HEMERYTHRINS"/>
    <property type="match status" value="1"/>
</dbReference>
<feature type="binding site" evidence="6">
    <location>
        <position position="82"/>
    </location>
    <ligand>
        <name>Fe cation</name>
        <dbReference type="ChEBI" id="CHEBI:24875"/>
        <label>2</label>
    </ligand>
</feature>
<comment type="function">
    <text evidence="6">Oxygen-binding protein. May be involved in a storage mechanism or for delivery to oxygen-requiring enzymes. The oxygen-binding site contains two iron atoms.</text>
</comment>
<evidence type="ECO:0000256" key="3">
    <source>
        <dbReference type="ARBA" id="ARBA00022621"/>
    </source>
</evidence>
<dbReference type="HAMAP" id="MF_00556">
    <property type="entry name" value="Hemerythrin"/>
    <property type="match status" value="1"/>
</dbReference>
<dbReference type="InterPro" id="IPR012827">
    <property type="entry name" value="Hemerythrin_metal-bd"/>
</dbReference>
<keyword evidence="3 6" id="KW-0561">Oxygen transport</keyword>
<feature type="binding site" evidence="6">
    <location>
        <position position="19"/>
    </location>
    <ligand>
        <name>Fe cation</name>
        <dbReference type="ChEBI" id="CHEBI:24875"/>
        <label>1</label>
    </ligand>
</feature>
<keyword evidence="5 6" id="KW-0408">Iron</keyword>
<accession>A0A6I6F585</accession>
<dbReference type="EMBL" id="CP046522">
    <property type="protein sequence ID" value="QGU96374.1"/>
    <property type="molecule type" value="Genomic_DNA"/>
</dbReference>
<comment type="subunit">
    <text evidence="6">Monomer.</text>
</comment>
<dbReference type="AlphaFoldDB" id="A0A6I6F585"/>
<organism evidence="8 9">
    <name type="scientific">Clostridium bovifaecis</name>
    <dbReference type="NCBI Taxonomy" id="2184719"/>
    <lineage>
        <taxon>Bacteria</taxon>
        <taxon>Bacillati</taxon>
        <taxon>Bacillota</taxon>
        <taxon>Clostridia</taxon>
        <taxon>Eubacteriales</taxon>
        <taxon>Clostridiaceae</taxon>
        <taxon>Clostridium</taxon>
    </lineage>
</organism>
<feature type="binding site" evidence="6">
    <location>
        <position position="63"/>
    </location>
    <ligand>
        <name>Fe cation</name>
        <dbReference type="ChEBI" id="CHEBI:24875"/>
        <label>1</label>
    </ligand>
</feature>
<feature type="binding site" evidence="6">
    <location>
        <position position="59"/>
    </location>
    <ligand>
        <name>Fe cation</name>
        <dbReference type="ChEBI" id="CHEBI:24875"/>
        <label>1</label>
    </ligand>
</feature>
<dbReference type="NCBIfam" id="TIGR02481">
    <property type="entry name" value="hemeryth_dom"/>
    <property type="match status" value="1"/>
</dbReference>
<feature type="binding site" evidence="6">
    <location>
        <position position="119"/>
    </location>
    <ligand>
        <name>Fe cation</name>
        <dbReference type="ChEBI" id="CHEBI:24875"/>
        <label>2</label>
    </ligand>
</feature>
<feature type="binding site" evidence="6">
    <location>
        <position position="124"/>
    </location>
    <ligand>
        <name>Fe cation</name>
        <dbReference type="ChEBI" id="CHEBI:24875"/>
        <label>1</label>
    </ligand>
</feature>
<comment type="similarity">
    <text evidence="1 6">Belongs to the hemerythrin family.</text>
</comment>
<dbReference type="GO" id="GO:0005506">
    <property type="term" value="F:iron ion binding"/>
    <property type="evidence" value="ECO:0007669"/>
    <property type="project" value="UniProtKB-UniRule"/>
</dbReference>
<proteinExistence type="inferred from homology"/>
<dbReference type="InterPro" id="IPR023504">
    <property type="entry name" value="Bacteriohemerythrin-like"/>
</dbReference>
<dbReference type="Proteomes" id="UP000422764">
    <property type="component" value="Chromosome"/>
</dbReference>
<feature type="binding site" evidence="6">
    <location>
        <position position="63"/>
    </location>
    <ligand>
        <name>Fe cation</name>
        <dbReference type="ChEBI" id="CHEBI:24875"/>
        <label>2</label>
    </ligand>
</feature>
<evidence type="ECO:0000256" key="2">
    <source>
        <dbReference type="ARBA" id="ARBA00022448"/>
    </source>
</evidence>
<feature type="domain" description="Hemerythrin-like" evidence="7">
    <location>
        <begin position="10"/>
        <end position="127"/>
    </location>
</feature>
<dbReference type="Pfam" id="PF01814">
    <property type="entry name" value="Hemerythrin"/>
    <property type="match status" value="1"/>
</dbReference>
<reference evidence="8 9" key="1">
    <citation type="submission" date="2019-12" db="EMBL/GenBank/DDBJ databases">
        <title>Genome sequenceing of Clostridium bovifaecis.</title>
        <authorList>
            <person name="Yao Y."/>
        </authorList>
    </citation>
    <scope>NUCLEOTIDE SEQUENCE [LARGE SCALE GENOMIC DNA]</scope>
    <source>
        <strain evidence="8 9">BXX</strain>
    </source>
</reference>
<name>A0A6I6F585_9CLOT</name>
<dbReference type="InterPro" id="IPR016131">
    <property type="entry name" value="Haemerythrin_Fe_BS"/>
</dbReference>
<sequence>MFKWKSEYETGVKVLDEQHKKLFEIANRAYELLINELYIDKYNKIMEIIEELKDYTLFHFKSEEEYLLKIGYRKFLSHKIEHDSFIKKFNDIDFNHIDHNQDQYIKELLEFIYVWIDEHILVKDREYKHKSE</sequence>
<keyword evidence="4 6" id="KW-0479">Metal-binding</keyword>
<feature type="binding site" evidence="6">
    <location>
        <position position="124"/>
    </location>
    <ligand>
        <name>Fe cation</name>
        <dbReference type="ChEBI" id="CHEBI:24875"/>
        <label>2</label>
    </ligand>
</feature>
<gene>
    <name evidence="8" type="ORF">GOM49_15880</name>
</gene>
<dbReference type="GO" id="GO:0005344">
    <property type="term" value="F:oxygen carrier activity"/>
    <property type="evidence" value="ECO:0007669"/>
    <property type="project" value="UniProtKB-UniRule"/>
</dbReference>
<evidence type="ECO:0000313" key="8">
    <source>
        <dbReference type="EMBL" id="QGU96374.1"/>
    </source>
</evidence>
<dbReference type="Gene3D" id="1.20.120.50">
    <property type="entry name" value="Hemerythrin-like"/>
    <property type="match status" value="1"/>
</dbReference>
<dbReference type="InterPro" id="IPR035938">
    <property type="entry name" value="Hemerythrin-like_sf"/>
</dbReference>
<feature type="binding site" evidence="6">
    <location>
        <position position="78"/>
    </location>
    <ligand>
        <name>Fe cation</name>
        <dbReference type="ChEBI" id="CHEBI:24875"/>
        <label>2</label>
    </ligand>
</feature>
<dbReference type="SUPFAM" id="SSF47188">
    <property type="entry name" value="Hemerythrin-like"/>
    <property type="match status" value="1"/>
</dbReference>
<dbReference type="PANTHER" id="PTHR37164:SF1">
    <property type="entry name" value="BACTERIOHEMERYTHRIN"/>
    <property type="match status" value="1"/>
</dbReference>
<evidence type="ECO:0000256" key="6">
    <source>
        <dbReference type="HAMAP-Rule" id="MF_00556"/>
    </source>
</evidence>
<protein>
    <recommendedName>
        <fullName evidence="6">Bacteriohemerythrin</fullName>
    </recommendedName>
</protein>
<evidence type="ECO:0000259" key="7">
    <source>
        <dbReference type="Pfam" id="PF01814"/>
    </source>
</evidence>
<evidence type="ECO:0000313" key="9">
    <source>
        <dbReference type="Proteomes" id="UP000422764"/>
    </source>
</evidence>